<dbReference type="EnsemblPlants" id="OGLUM06G01150.1">
    <property type="protein sequence ID" value="OGLUM06G01150.1"/>
    <property type="gene ID" value="OGLUM06G01150"/>
</dbReference>
<dbReference type="HOGENOM" id="CLU_164328_0_0_1"/>
<keyword evidence="3" id="KW-1185">Reference proteome</keyword>
<reference evidence="2" key="2">
    <citation type="submission" date="2018-05" db="EMBL/GenBank/DDBJ databases">
        <title>OgluRS3 (Oryza glumaepatula Reference Sequence Version 3).</title>
        <authorList>
            <person name="Zhang J."/>
            <person name="Kudrna D."/>
            <person name="Lee S."/>
            <person name="Talag J."/>
            <person name="Welchert J."/>
            <person name="Wing R.A."/>
        </authorList>
    </citation>
    <scope>NUCLEOTIDE SEQUENCE [LARGE SCALE GENOMIC DNA]</scope>
</reference>
<reference evidence="2" key="1">
    <citation type="submission" date="2015-04" db="UniProtKB">
        <authorList>
            <consortium name="EnsemblPlants"/>
        </authorList>
    </citation>
    <scope>IDENTIFICATION</scope>
</reference>
<accession>A0A0E0A495</accession>
<evidence type="ECO:0000313" key="2">
    <source>
        <dbReference type="EnsemblPlants" id="OGLUM06G01150.1"/>
    </source>
</evidence>
<dbReference type="AlphaFoldDB" id="A0A0E0A495"/>
<dbReference type="Proteomes" id="UP000026961">
    <property type="component" value="Chromosome 6"/>
</dbReference>
<keyword evidence="1" id="KW-0732">Signal</keyword>
<organism evidence="2">
    <name type="scientific">Oryza glumipatula</name>
    <dbReference type="NCBI Taxonomy" id="40148"/>
    <lineage>
        <taxon>Eukaryota</taxon>
        <taxon>Viridiplantae</taxon>
        <taxon>Streptophyta</taxon>
        <taxon>Embryophyta</taxon>
        <taxon>Tracheophyta</taxon>
        <taxon>Spermatophyta</taxon>
        <taxon>Magnoliopsida</taxon>
        <taxon>Liliopsida</taxon>
        <taxon>Poales</taxon>
        <taxon>Poaceae</taxon>
        <taxon>BOP clade</taxon>
        <taxon>Oryzoideae</taxon>
        <taxon>Oryzeae</taxon>
        <taxon>Oryzinae</taxon>
        <taxon>Oryza</taxon>
    </lineage>
</organism>
<feature type="signal peptide" evidence="1">
    <location>
        <begin position="1"/>
        <end position="23"/>
    </location>
</feature>
<evidence type="ECO:0000313" key="3">
    <source>
        <dbReference type="Proteomes" id="UP000026961"/>
    </source>
</evidence>
<name>A0A0E0A495_9ORYZ</name>
<dbReference type="Gramene" id="OGLUM06G01150.1">
    <property type="protein sequence ID" value="OGLUM06G01150.1"/>
    <property type="gene ID" value="OGLUM06G01150"/>
</dbReference>
<sequence length="119" mass="13066">MAANGHPAAIAASTMLLLPGADVAPDVREEEEAAAAATGWSGTVRLRCAQGWTSNRTLTTSRTTVVVASLPTCRWRGRTRCSGRDYMGLRGLMCCYPWMQLDRKICIEDMLGNRKYRGK</sequence>
<proteinExistence type="predicted"/>
<evidence type="ECO:0000256" key="1">
    <source>
        <dbReference type="SAM" id="SignalP"/>
    </source>
</evidence>
<feature type="chain" id="PRO_5002353175" evidence="1">
    <location>
        <begin position="24"/>
        <end position="119"/>
    </location>
</feature>
<protein>
    <submittedName>
        <fullName evidence="2">Uncharacterized protein</fullName>
    </submittedName>
</protein>